<proteinExistence type="predicted"/>
<protein>
    <submittedName>
        <fullName evidence="1">Uncharacterized protein</fullName>
    </submittedName>
</protein>
<evidence type="ECO:0000313" key="2">
    <source>
        <dbReference type="Proteomes" id="UP001501752"/>
    </source>
</evidence>
<dbReference type="EMBL" id="BAABIS010000001">
    <property type="protein sequence ID" value="GAA4839845.1"/>
    <property type="molecule type" value="Genomic_DNA"/>
</dbReference>
<gene>
    <name evidence="1" type="ORF">GCM10023235_14090</name>
</gene>
<dbReference type="Proteomes" id="UP001501752">
    <property type="component" value="Unassembled WGS sequence"/>
</dbReference>
<evidence type="ECO:0000313" key="1">
    <source>
        <dbReference type="EMBL" id="GAA4839845.1"/>
    </source>
</evidence>
<comment type="caution">
    <text evidence="1">The sequence shown here is derived from an EMBL/GenBank/DDBJ whole genome shotgun (WGS) entry which is preliminary data.</text>
</comment>
<keyword evidence="2" id="KW-1185">Reference proteome</keyword>
<reference evidence="2" key="1">
    <citation type="journal article" date="2019" name="Int. J. Syst. Evol. Microbiol.">
        <title>The Global Catalogue of Microorganisms (GCM) 10K type strain sequencing project: providing services to taxonomists for standard genome sequencing and annotation.</title>
        <authorList>
            <consortium name="The Broad Institute Genomics Platform"/>
            <consortium name="The Broad Institute Genome Sequencing Center for Infectious Disease"/>
            <person name="Wu L."/>
            <person name="Ma J."/>
        </authorList>
    </citation>
    <scope>NUCLEOTIDE SEQUENCE [LARGE SCALE GENOMIC DNA]</scope>
    <source>
        <strain evidence="2">JCM 13006</strain>
    </source>
</reference>
<sequence length="144" mass="15736">MPPLVSRARLDEVCGDILRIADLVRLRDAGADQEIRAFNARTGHDCSALDFVEYEGSRDLAAFALEVARPAWPRVADISTDELVEIVRRILDGDPETDYYLRLLGANVVHPRGGGLIFHPPAGLRGASAELIVAEALGYRPFAL</sequence>
<accession>A0ABP9DCV5</accession>
<organism evidence="1 2">
    <name type="scientific">Kitasatospora terrestris</name>
    <dbReference type="NCBI Taxonomy" id="258051"/>
    <lineage>
        <taxon>Bacteria</taxon>
        <taxon>Bacillati</taxon>
        <taxon>Actinomycetota</taxon>
        <taxon>Actinomycetes</taxon>
        <taxon>Kitasatosporales</taxon>
        <taxon>Streptomycetaceae</taxon>
        <taxon>Kitasatospora</taxon>
    </lineage>
</organism>
<name>A0ABP9DCV5_9ACTN</name>